<evidence type="ECO:0000256" key="7">
    <source>
        <dbReference type="ARBA" id="ARBA00023180"/>
    </source>
</evidence>
<keyword evidence="10" id="KW-1185">Reference proteome</keyword>
<dbReference type="Proteomes" id="UP000515158">
    <property type="component" value="Unplaced"/>
</dbReference>
<feature type="compositionally biased region" description="Low complexity" evidence="8">
    <location>
        <begin position="592"/>
        <end position="613"/>
    </location>
</feature>
<organism evidence="11">
    <name type="scientific">Thrips palmi</name>
    <name type="common">Melon thrips</name>
    <dbReference type="NCBI Taxonomy" id="161013"/>
    <lineage>
        <taxon>Eukaryota</taxon>
        <taxon>Metazoa</taxon>
        <taxon>Ecdysozoa</taxon>
        <taxon>Arthropoda</taxon>
        <taxon>Hexapoda</taxon>
        <taxon>Insecta</taxon>
        <taxon>Pterygota</taxon>
        <taxon>Neoptera</taxon>
        <taxon>Paraneoptera</taxon>
        <taxon>Thysanoptera</taxon>
        <taxon>Terebrantia</taxon>
        <taxon>Thripoidea</taxon>
        <taxon>Thripidae</taxon>
        <taxon>Thrips</taxon>
    </lineage>
</organism>
<feature type="transmembrane region" description="Helical" evidence="9">
    <location>
        <begin position="73"/>
        <end position="95"/>
    </location>
</feature>
<evidence type="ECO:0000256" key="8">
    <source>
        <dbReference type="SAM" id="MobiDB-lite"/>
    </source>
</evidence>
<dbReference type="InterPro" id="IPR002159">
    <property type="entry name" value="CD36_fam"/>
</dbReference>
<dbReference type="GeneID" id="117641582"/>
<dbReference type="RefSeq" id="XP_034234937.1">
    <property type="nucleotide sequence ID" value="XM_034379046.1"/>
</dbReference>
<dbReference type="GO" id="GO:0005737">
    <property type="term" value="C:cytoplasm"/>
    <property type="evidence" value="ECO:0007669"/>
    <property type="project" value="TreeGrafter"/>
</dbReference>
<keyword evidence="6 9" id="KW-0472">Membrane</keyword>
<dbReference type="KEGG" id="tpal:117641582"/>
<gene>
    <name evidence="11" type="primary">LOC117641582</name>
</gene>
<evidence type="ECO:0000313" key="11">
    <source>
        <dbReference type="RefSeq" id="XP_034234937.1"/>
    </source>
</evidence>
<evidence type="ECO:0000256" key="4">
    <source>
        <dbReference type="ARBA" id="ARBA00022692"/>
    </source>
</evidence>
<protein>
    <submittedName>
        <fullName evidence="11">Scavenger receptor class B member 1-like</fullName>
    </submittedName>
</protein>
<reference evidence="11" key="1">
    <citation type="submission" date="2025-08" db="UniProtKB">
        <authorList>
            <consortium name="RefSeq"/>
        </authorList>
    </citation>
    <scope>IDENTIFICATION</scope>
    <source>
        <tissue evidence="11">Total insect</tissue>
    </source>
</reference>
<name>A0A6P8YLQ3_THRPL</name>
<sequence length="647" mass="71810">MGVHGDYLRGASRMAGVGALTGALAGAWGSSRAGQRGAPRGQRTQRGLFGMAAGGTPLNMLVSQQKKISCGRLCTISLGLFTLLVGVILSSVPWLDYMIMKDLKLRNDTMSYYYWQKPGVVRLTKVYIFNVTNPDGVLRRGERPRLQEVGPYVYKEEMEKVNVKFHDNDTVTFQHRKILHFVPELSKSMTERICVPNIPLLTLATQSRHMPWGVQAAMSVLVRGMDNFVTVTPEQFLFGYDDALVTLANIANTLLHINWPAPRIMSLLKGRNGTLPEVHTMYTGHDSRARMGLLDRLNGLDHLPFWSEPPCNSIKASEGSFFPPRDITHEDLVAIYDKDLCRAFPLQYRRLVDKDGISAGYYTPPDSIFAPSEAFPDNKCFCPPGESPTAPCELKGLQNISPCHYDAPVFVSFPHFFNADNSLLEAVEGMTPNRDRHETFFKIQPKLGVTMEAKVRIQLNLKVDHAPYIYSVHTFPEIVFPIIWLEEGVDELTPEIHRWVYIATTAADFIIPSVEYSFIVVGALTLAAVFVRTYKGVVFTAENLERGMEELRTGSHLIINAASHAAHAATHPSHARHKDREHREQQYHLLRSTSSTSAASTTASSSSTATASTPLPSDTSDQVDLAAETDPMVVHVLSSSPSQARAV</sequence>
<proteinExistence type="inferred from homology"/>
<dbReference type="GO" id="GO:0005886">
    <property type="term" value="C:plasma membrane"/>
    <property type="evidence" value="ECO:0007669"/>
    <property type="project" value="UniProtKB-SubCell"/>
</dbReference>
<dbReference type="GO" id="GO:0005044">
    <property type="term" value="F:scavenger receptor activity"/>
    <property type="evidence" value="ECO:0007669"/>
    <property type="project" value="TreeGrafter"/>
</dbReference>
<evidence type="ECO:0000256" key="5">
    <source>
        <dbReference type="ARBA" id="ARBA00022989"/>
    </source>
</evidence>
<evidence type="ECO:0000256" key="3">
    <source>
        <dbReference type="ARBA" id="ARBA00022475"/>
    </source>
</evidence>
<comment type="subcellular location">
    <subcellularLocation>
        <location evidence="1">Cell membrane</location>
    </subcellularLocation>
</comment>
<keyword evidence="5 9" id="KW-1133">Transmembrane helix</keyword>
<comment type="similarity">
    <text evidence="2">Belongs to the CD36 family.</text>
</comment>
<dbReference type="PRINTS" id="PR01609">
    <property type="entry name" value="CD36FAMILY"/>
</dbReference>
<dbReference type="Pfam" id="PF01130">
    <property type="entry name" value="CD36"/>
    <property type="match status" value="1"/>
</dbReference>
<evidence type="ECO:0000256" key="2">
    <source>
        <dbReference type="ARBA" id="ARBA00010532"/>
    </source>
</evidence>
<evidence type="ECO:0000256" key="6">
    <source>
        <dbReference type="ARBA" id="ARBA00023136"/>
    </source>
</evidence>
<keyword evidence="7" id="KW-0325">Glycoprotein</keyword>
<keyword evidence="4 9" id="KW-0812">Transmembrane</keyword>
<keyword evidence="3" id="KW-1003">Cell membrane</keyword>
<dbReference type="InParanoid" id="A0A6P8YLQ3"/>
<dbReference type="PANTHER" id="PTHR11923:SF88">
    <property type="entry name" value="DEBRIS BUSTER, ISOFORM D"/>
    <property type="match status" value="1"/>
</dbReference>
<accession>A0A6P8YLQ3</accession>
<evidence type="ECO:0000256" key="1">
    <source>
        <dbReference type="ARBA" id="ARBA00004236"/>
    </source>
</evidence>
<dbReference type="OrthoDB" id="18585at2759"/>
<dbReference type="AlphaFoldDB" id="A0A6P8YLQ3"/>
<evidence type="ECO:0000256" key="9">
    <source>
        <dbReference type="SAM" id="Phobius"/>
    </source>
</evidence>
<evidence type="ECO:0000313" key="10">
    <source>
        <dbReference type="Proteomes" id="UP000515158"/>
    </source>
</evidence>
<feature type="region of interest" description="Disordered" evidence="8">
    <location>
        <begin position="590"/>
        <end position="623"/>
    </location>
</feature>
<dbReference type="PANTHER" id="PTHR11923">
    <property type="entry name" value="SCAVENGER RECEPTOR CLASS B TYPE-1 SR-B1"/>
    <property type="match status" value="1"/>
</dbReference>